<sequence length="248" mass="25782">MEFLRVGIQHVGGTCGGWAGLDLPLFPFRPARAGGVVDADARLDVVDIDVEADALPLVLHAPGLHQHSAGHQIVPLIEWGDPVEDVVGGLLHIVGHQVFKGQHALHVHVAGPGDQVALVGVLAGELESDEVAAVVKVLAAVLHVDPAGGLHRADALPRLGGHQLLPHTGVGRAAAAQPVQRTVGLKGLGGIFLLPKEGLVVIDDHIGLARIGGHLVQIVADRRGGLPLAAGQQQGQEQQERKDASHRV</sequence>
<proteinExistence type="predicted"/>
<evidence type="ECO:0000256" key="1">
    <source>
        <dbReference type="SAM" id="MobiDB-lite"/>
    </source>
</evidence>
<protein>
    <submittedName>
        <fullName evidence="2">Uncharacterized protein</fullName>
    </submittedName>
</protein>
<dbReference type="Proteomes" id="UP000095746">
    <property type="component" value="Unassembled WGS sequence"/>
</dbReference>
<accession>A0A174S0I5</accession>
<feature type="region of interest" description="Disordered" evidence="1">
    <location>
        <begin position="229"/>
        <end position="248"/>
    </location>
</feature>
<evidence type="ECO:0000313" key="3">
    <source>
        <dbReference type="Proteomes" id="UP000095746"/>
    </source>
</evidence>
<name>A0A174S0I5_FLAPL</name>
<evidence type="ECO:0000313" key="2">
    <source>
        <dbReference type="EMBL" id="CUP88965.1"/>
    </source>
</evidence>
<reference evidence="2 3" key="1">
    <citation type="submission" date="2015-09" db="EMBL/GenBank/DDBJ databases">
        <authorList>
            <consortium name="Pathogen Informatics"/>
        </authorList>
    </citation>
    <scope>NUCLEOTIDE SEQUENCE [LARGE SCALE GENOMIC DNA]</scope>
    <source>
        <strain evidence="2 3">2789STDY5608854</strain>
    </source>
</reference>
<dbReference type="EMBL" id="CYZT01000544">
    <property type="protein sequence ID" value="CUP88965.1"/>
    <property type="molecule type" value="Genomic_DNA"/>
</dbReference>
<feature type="compositionally biased region" description="Basic and acidic residues" evidence="1">
    <location>
        <begin position="238"/>
        <end position="248"/>
    </location>
</feature>
<dbReference type="AlphaFoldDB" id="A0A174S0I5"/>
<gene>
    <name evidence="2" type="ORF">ERS852411_03713</name>
</gene>
<organism evidence="2 3">
    <name type="scientific">Flavonifractor plautii</name>
    <name type="common">Fusobacterium plautii</name>
    <dbReference type="NCBI Taxonomy" id="292800"/>
    <lineage>
        <taxon>Bacteria</taxon>
        <taxon>Bacillati</taxon>
        <taxon>Bacillota</taxon>
        <taxon>Clostridia</taxon>
        <taxon>Eubacteriales</taxon>
        <taxon>Oscillospiraceae</taxon>
        <taxon>Flavonifractor</taxon>
    </lineage>
</organism>